<evidence type="ECO:0000313" key="1">
    <source>
        <dbReference type="EMBL" id="KAH6924955.1"/>
    </source>
</evidence>
<keyword evidence="2" id="KW-1185">Reference proteome</keyword>
<protein>
    <submittedName>
        <fullName evidence="1">Uncharacterized protein</fullName>
    </submittedName>
</protein>
<accession>A0ACB7RR20</accession>
<comment type="caution">
    <text evidence="1">The sequence shown here is derived from an EMBL/GenBank/DDBJ whole genome shotgun (WGS) entry which is preliminary data.</text>
</comment>
<name>A0ACB7RR20_HYAAI</name>
<evidence type="ECO:0000313" key="2">
    <source>
        <dbReference type="Proteomes" id="UP000821845"/>
    </source>
</evidence>
<dbReference type="Proteomes" id="UP000821845">
    <property type="component" value="Chromosome 8"/>
</dbReference>
<gene>
    <name evidence="1" type="ORF">HPB50_027026</name>
</gene>
<proteinExistence type="predicted"/>
<dbReference type="EMBL" id="CM023488">
    <property type="protein sequence ID" value="KAH6924955.1"/>
    <property type="molecule type" value="Genomic_DNA"/>
</dbReference>
<reference evidence="1" key="1">
    <citation type="submission" date="2020-05" db="EMBL/GenBank/DDBJ databases">
        <title>Large-scale comparative analyses of tick genomes elucidate their genetic diversity and vector capacities.</title>
        <authorList>
            <person name="Jia N."/>
            <person name="Wang J."/>
            <person name="Shi W."/>
            <person name="Du L."/>
            <person name="Sun Y."/>
            <person name="Zhan W."/>
            <person name="Jiang J."/>
            <person name="Wang Q."/>
            <person name="Zhang B."/>
            <person name="Ji P."/>
            <person name="Sakyi L.B."/>
            <person name="Cui X."/>
            <person name="Yuan T."/>
            <person name="Jiang B."/>
            <person name="Yang W."/>
            <person name="Lam T.T.-Y."/>
            <person name="Chang Q."/>
            <person name="Ding S."/>
            <person name="Wang X."/>
            <person name="Zhu J."/>
            <person name="Ruan X."/>
            <person name="Zhao L."/>
            <person name="Wei J."/>
            <person name="Que T."/>
            <person name="Du C."/>
            <person name="Cheng J."/>
            <person name="Dai P."/>
            <person name="Han X."/>
            <person name="Huang E."/>
            <person name="Gao Y."/>
            <person name="Liu J."/>
            <person name="Shao H."/>
            <person name="Ye R."/>
            <person name="Li L."/>
            <person name="Wei W."/>
            <person name="Wang X."/>
            <person name="Wang C."/>
            <person name="Yang T."/>
            <person name="Huo Q."/>
            <person name="Li W."/>
            <person name="Guo W."/>
            <person name="Chen H."/>
            <person name="Zhou L."/>
            <person name="Ni X."/>
            <person name="Tian J."/>
            <person name="Zhou Y."/>
            <person name="Sheng Y."/>
            <person name="Liu T."/>
            <person name="Pan Y."/>
            <person name="Xia L."/>
            <person name="Li J."/>
            <person name="Zhao F."/>
            <person name="Cao W."/>
        </authorList>
    </citation>
    <scope>NUCLEOTIDE SEQUENCE</scope>
    <source>
        <strain evidence="1">Hyas-2018</strain>
    </source>
</reference>
<organism evidence="1 2">
    <name type="scientific">Hyalomma asiaticum</name>
    <name type="common">Tick</name>
    <dbReference type="NCBI Taxonomy" id="266040"/>
    <lineage>
        <taxon>Eukaryota</taxon>
        <taxon>Metazoa</taxon>
        <taxon>Ecdysozoa</taxon>
        <taxon>Arthropoda</taxon>
        <taxon>Chelicerata</taxon>
        <taxon>Arachnida</taxon>
        <taxon>Acari</taxon>
        <taxon>Parasitiformes</taxon>
        <taxon>Ixodida</taxon>
        <taxon>Ixodoidea</taxon>
        <taxon>Ixodidae</taxon>
        <taxon>Hyalomminae</taxon>
        <taxon>Hyalomma</taxon>
    </lineage>
</organism>
<sequence length="326" mass="35449">MPDGRVAAVIPLAAAGTRRRVARLSLLHRLLSAAASRHVFSGSARAFNRGPTSHENDSDDREDPAEAPPPEDPDYPVRADDVNCVQWSECRPRNESPTRTRESVACVAKCETSDVRRMVMESGGSSETPVIMGFSEDSPSADEAAFSENEPQTVSVSVADHLPNVLLATSQGIITSEQLQQAGIKATHIVIHDQSALDVFKTAQASLAAQSSSDEGSGTAQKFKYNWDESVHEPELLVRCRNVSGQLHKNKFGSADPELWFIHVESQFATRYITADQTKFHHVVSSLPPAVASEGHDLLSTVNKSLQSVQRAAPQPFHTTRTTTTE</sequence>